<accession>A0A5B7DZE0</accession>
<reference evidence="1 2" key="1">
    <citation type="submission" date="2019-05" db="EMBL/GenBank/DDBJ databases">
        <title>Another draft genome of Portunus trituberculatus and its Hox gene families provides insights of decapod evolution.</title>
        <authorList>
            <person name="Jeong J.-H."/>
            <person name="Song I."/>
            <person name="Kim S."/>
            <person name="Choi T."/>
            <person name="Kim D."/>
            <person name="Ryu S."/>
            <person name="Kim W."/>
        </authorList>
    </citation>
    <scope>NUCLEOTIDE SEQUENCE [LARGE SCALE GENOMIC DNA]</scope>
    <source>
        <tissue evidence="1">Muscle</tissue>
    </source>
</reference>
<dbReference type="Proteomes" id="UP000324222">
    <property type="component" value="Unassembled WGS sequence"/>
</dbReference>
<dbReference type="OrthoDB" id="6370583at2759"/>
<name>A0A5B7DZE0_PORTR</name>
<dbReference type="AlphaFoldDB" id="A0A5B7DZE0"/>
<organism evidence="1 2">
    <name type="scientific">Portunus trituberculatus</name>
    <name type="common">Swimming crab</name>
    <name type="synonym">Neptunus trituberculatus</name>
    <dbReference type="NCBI Taxonomy" id="210409"/>
    <lineage>
        <taxon>Eukaryota</taxon>
        <taxon>Metazoa</taxon>
        <taxon>Ecdysozoa</taxon>
        <taxon>Arthropoda</taxon>
        <taxon>Crustacea</taxon>
        <taxon>Multicrustacea</taxon>
        <taxon>Malacostraca</taxon>
        <taxon>Eumalacostraca</taxon>
        <taxon>Eucarida</taxon>
        <taxon>Decapoda</taxon>
        <taxon>Pleocyemata</taxon>
        <taxon>Brachyura</taxon>
        <taxon>Eubrachyura</taxon>
        <taxon>Portunoidea</taxon>
        <taxon>Portunidae</taxon>
        <taxon>Portuninae</taxon>
        <taxon>Portunus</taxon>
    </lineage>
</organism>
<gene>
    <name evidence="1" type="ORF">E2C01_020236</name>
</gene>
<sequence length="117" mass="13330">MSKCSRPNIPILTTMEVDNLYITTEEVMALMDLFYKTDTKKALEPDNISPHVLKWCAVKIATPLTRFYRGGLVFQAWPALWKQARVMSVPKKGSRTYQELQAHLPPVHDGEKPLSSL</sequence>
<proteinExistence type="predicted"/>
<evidence type="ECO:0000313" key="2">
    <source>
        <dbReference type="Proteomes" id="UP000324222"/>
    </source>
</evidence>
<dbReference type="EMBL" id="VSRR010001689">
    <property type="protein sequence ID" value="MPC27081.1"/>
    <property type="molecule type" value="Genomic_DNA"/>
</dbReference>
<evidence type="ECO:0000313" key="1">
    <source>
        <dbReference type="EMBL" id="MPC27081.1"/>
    </source>
</evidence>
<keyword evidence="2" id="KW-1185">Reference proteome</keyword>
<comment type="caution">
    <text evidence="1">The sequence shown here is derived from an EMBL/GenBank/DDBJ whole genome shotgun (WGS) entry which is preliminary data.</text>
</comment>
<protein>
    <submittedName>
        <fullName evidence="1">Uncharacterized protein</fullName>
    </submittedName>
</protein>